<dbReference type="Pfam" id="PF02515">
    <property type="entry name" value="CoA_transf_3"/>
    <property type="match status" value="1"/>
</dbReference>
<dbReference type="InterPro" id="IPR023606">
    <property type="entry name" value="CoA-Trfase_III_dom_1_sf"/>
</dbReference>
<dbReference type="InterPro" id="IPR044855">
    <property type="entry name" value="CoA-Trfase_III_dom3_sf"/>
</dbReference>
<comment type="caution">
    <text evidence="2">The sequence shown here is derived from an EMBL/GenBank/DDBJ whole genome shotgun (WGS) entry which is preliminary data.</text>
</comment>
<dbReference type="RefSeq" id="WP_386830709.1">
    <property type="nucleotide sequence ID" value="NZ_JBHUNP010000001.1"/>
</dbReference>
<gene>
    <name evidence="2" type="ORF">ACFSX5_00380</name>
</gene>
<sequence length="407" mass="43668">MNDQYGSTPANMSPLAGLRVLDMSQVMAGPFCCMLLGDMGADVIKIEPPGVGDQTRKSMGFRMKGEDSPGFLALNRNKRSITLNLKSEAGRRVLHRLVETADILVENGRPGVTKRLAADYETLSKINPRLIYASISGFGQTGPWSQRPGFDLIAQAMAGVISATGLVGAEPVKSGIPVGDLGAGMFAAYGILSAVIGRQKTGRGQYIDTSLLDAALALSVWESTEYWATGQSPGPLGTANRMSAPYQAFRASDGDFVVGAANQKLWLIFCDVIGRPELKDDPLYATNVERVRRRSELAQVLAPTFVTRTAEEWVEAFHAAGVPAGPIYDYSKSLDNEHVRHREAVIEIVHPVEGRFKALGFPAKLSATPAAVRMPPPLLGEHTEQILAEVGLDTEQNTLSEAGAFAA</sequence>
<evidence type="ECO:0000313" key="3">
    <source>
        <dbReference type="Proteomes" id="UP001597521"/>
    </source>
</evidence>
<dbReference type="Gene3D" id="3.40.50.10540">
    <property type="entry name" value="Crotonobetainyl-coa:carnitine coa-transferase, domain 1"/>
    <property type="match status" value="1"/>
</dbReference>
<dbReference type="InterPro" id="IPR003673">
    <property type="entry name" value="CoA-Trfase_fam_III"/>
</dbReference>
<evidence type="ECO:0000256" key="1">
    <source>
        <dbReference type="ARBA" id="ARBA00022679"/>
    </source>
</evidence>
<dbReference type="PANTHER" id="PTHR48207:SF4">
    <property type="entry name" value="BLL6097 PROTEIN"/>
    <property type="match status" value="1"/>
</dbReference>
<name>A0ABW5QF10_9HYPH</name>
<dbReference type="PANTHER" id="PTHR48207">
    <property type="entry name" value="SUCCINATE--HYDROXYMETHYLGLUTARATE COA-TRANSFERASE"/>
    <property type="match status" value="1"/>
</dbReference>
<accession>A0ABW5QF10</accession>
<dbReference type="EMBL" id="JBHUNP010000001">
    <property type="protein sequence ID" value="MFD2646245.1"/>
    <property type="molecule type" value="Genomic_DNA"/>
</dbReference>
<keyword evidence="3" id="KW-1185">Reference proteome</keyword>
<dbReference type="SUPFAM" id="SSF89796">
    <property type="entry name" value="CoA-transferase family III (CaiB/BaiF)"/>
    <property type="match status" value="1"/>
</dbReference>
<dbReference type="Proteomes" id="UP001597521">
    <property type="component" value="Unassembled WGS sequence"/>
</dbReference>
<proteinExistence type="predicted"/>
<keyword evidence="1 2" id="KW-0808">Transferase</keyword>
<reference evidence="3" key="1">
    <citation type="journal article" date="2019" name="Int. J. Syst. Evol. Microbiol.">
        <title>The Global Catalogue of Microorganisms (GCM) 10K type strain sequencing project: providing services to taxonomists for standard genome sequencing and annotation.</title>
        <authorList>
            <consortium name="The Broad Institute Genomics Platform"/>
            <consortium name="The Broad Institute Genome Sequencing Center for Infectious Disease"/>
            <person name="Wu L."/>
            <person name="Ma J."/>
        </authorList>
    </citation>
    <scope>NUCLEOTIDE SEQUENCE [LARGE SCALE GENOMIC DNA]</scope>
    <source>
        <strain evidence="3">CCM 7427</strain>
    </source>
</reference>
<dbReference type="Gene3D" id="3.30.1540.10">
    <property type="entry name" value="formyl-coa transferase, domain 3"/>
    <property type="match status" value="1"/>
</dbReference>
<evidence type="ECO:0000313" key="2">
    <source>
        <dbReference type="EMBL" id="MFD2646245.1"/>
    </source>
</evidence>
<organism evidence="2 3">
    <name type="scientific">Devosia albogilva</name>
    <dbReference type="NCBI Taxonomy" id="429726"/>
    <lineage>
        <taxon>Bacteria</taxon>
        <taxon>Pseudomonadati</taxon>
        <taxon>Pseudomonadota</taxon>
        <taxon>Alphaproteobacteria</taxon>
        <taxon>Hyphomicrobiales</taxon>
        <taxon>Devosiaceae</taxon>
        <taxon>Devosia</taxon>
    </lineage>
</organism>
<dbReference type="GO" id="GO:0016740">
    <property type="term" value="F:transferase activity"/>
    <property type="evidence" value="ECO:0007669"/>
    <property type="project" value="UniProtKB-KW"/>
</dbReference>
<dbReference type="InterPro" id="IPR050483">
    <property type="entry name" value="CoA-transferase_III_domain"/>
</dbReference>
<protein>
    <submittedName>
        <fullName evidence="2">CaiB/BaiF CoA transferase family protein</fullName>
    </submittedName>
</protein>